<name>A0A2S6CE90_9PEZI</name>
<sequence length="338" mass="37373">MRPLSRRLQFLEARATQCQPNRTLTTTPPHLQKDSNNQPSTSLQSLKEIDTIALSTTKNHITHILSTTESLQHLTSQILPQARSIQLNPQIPPYKPSLWTLQSQNAPPRLALLHEHATRLHQNLSDLQTTPHAIESNAISLQKFKSDLNSQSQEDKWNEYTNLKYLEKASLHRQQTRIDTLQAGVDTMREENLGLAARRAAKAGAKGKKDVVPVKAFKPAFKRALAGSVMERDDSGGGVGMKKRQKNRGLAETVKSNRERGPQQGWGATATEKAEVGAMASTGARKPSPFQNRKGLRPAAADAKDLGWESDGKTKENDTKGPKQIDDLRASLEANLKP</sequence>
<accession>A0A2S6CE90</accession>
<evidence type="ECO:0000313" key="3">
    <source>
        <dbReference type="Proteomes" id="UP000237631"/>
    </source>
</evidence>
<feature type="compositionally biased region" description="Basic and acidic residues" evidence="1">
    <location>
        <begin position="302"/>
        <end position="330"/>
    </location>
</feature>
<gene>
    <name evidence="2" type="ORF">CBER1_03860</name>
</gene>
<dbReference type="EMBL" id="PNEN01000475">
    <property type="protein sequence ID" value="PPJ58051.1"/>
    <property type="molecule type" value="Genomic_DNA"/>
</dbReference>
<dbReference type="AlphaFoldDB" id="A0A2S6CE90"/>
<feature type="region of interest" description="Disordered" evidence="1">
    <location>
        <begin position="229"/>
        <end position="338"/>
    </location>
</feature>
<reference evidence="3" key="1">
    <citation type="journal article" date="2017" name="bioRxiv">
        <title>Conservation of a gene cluster reveals novel cercosporin biosynthetic mechanisms and extends production to the genus Colletotrichum.</title>
        <authorList>
            <person name="de Jonge R."/>
            <person name="Ebert M.K."/>
            <person name="Huitt-Roehl C.R."/>
            <person name="Pal P."/>
            <person name="Suttle J.C."/>
            <person name="Spanner R.E."/>
            <person name="Neubauer J.D."/>
            <person name="Jurick W.M.II."/>
            <person name="Stott K.A."/>
            <person name="Secor G.A."/>
            <person name="Thomma B.P.H.J."/>
            <person name="Van de Peer Y."/>
            <person name="Townsend C.A."/>
            <person name="Bolton M.D."/>
        </authorList>
    </citation>
    <scope>NUCLEOTIDE SEQUENCE [LARGE SCALE GENOMIC DNA]</scope>
    <source>
        <strain evidence="3">CBS538.71</strain>
    </source>
</reference>
<evidence type="ECO:0000313" key="2">
    <source>
        <dbReference type="EMBL" id="PPJ58051.1"/>
    </source>
</evidence>
<dbReference type="Proteomes" id="UP000237631">
    <property type="component" value="Unassembled WGS sequence"/>
</dbReference>
<evidence type="ECO:0000256" key="1">
    <source>
        <dbReference type="SAM" id="MobiDB-lite"/>
    </source>
</evidence>
<dbReference type="OrthoDB" id="3645219at2759"/>
<feature type="region of interest" description="Disordered" evidence="1">
    <location>
        <begin position="17"/>
        <end position="43"/>
    </location>
</feature>
<comment type="caution">
    <text evidence="2">The sequence shown here is derived from an EMBL/GenBank/DDBJ whole genome shotgun (WGS) entry which is preliminary data.</text>
</comment>
<proteinExistence type="predicted"/>
<protein>
    <submittedName>
        <fullName evidence="2">Uncharacterized protein</fullName>
    </submittedName>
</protein>
<organism evidence="2 3">
    <name type="scientific">Cercospora berteroae</name>
    <dbReference type="NCBI Taxonomy" id="357750"/>
    <lineage>
        <taxon>Eukaryota</taxon>
        <taxon>Fungi</taxon>
        <taxon>Dikarya</taxon>
        <taxon>Ascomycota</taxon>
        <taxon>Pezizomycotina</taxon>
        <taxon>Dothideomycetes</taxon>
        <taxon>Dothideomycetidae</taxon>
        <taxon>Mycosphaerellales</taxon>
        <taxon>Mycosphaerellaceae</taxon>
        <taxon>Cercospora</taxon>
    </lineage>
</organism>
<keyword evidence="3" id="KW-1185">Reference proteome</keyword>